<dbReference type="EMBL" id="JAKRRY010000005">
    <property type="protein sequence ID" value="MCW8345527.1"/>
    <property type="molecule type" value="Genomic_DNA"/>
</dbReference>
<dbReference type="SUPFAM" id="SSF47384">
    <property type="entry name" value="Homodimeric domain of signal transducing histidine kinase"/>
    <property type="match status" value="1"/>
</dbReference>
<keyword evidence="10" id="KW-0547">Nucleotide-binding</keyword>
<dbReference type="InterPro" id="IPR001789">
    <property type="entry name" value="Sig_transdc_resp-reg_receiver"/>
</dbReference>
<dbReference type="SUPFAM" id="SSF52172">
    <property type="entry name" value="CheY-like"/>
    <property type="match status" value="1"/>
</dbReference>
<keyword evidence="17 19" id="KW-0472">Membrane</keyword>
<keyword evidence="15 19" id="KW-1133">Transmembrane helix</keyword>
<evidence type="ECO:0000256" key="17">
    <source>
        <dbReference type="ARBA" id="ARBA00023136"/>
    </source>
</evidence>
<comment type="caution">
    <text evidence="22">The sequence shown here is derived from an EMBL/GenBank/DDBJ whole genome shotgun (WGS) entry which is preliminary data.</text>
</comment>
<dbReference type="GO" id="GO:0004721">
    <property type="term" value="F:phosphoprotein phosphatase activity"/>
    <property type="evidence" value="ECO:0007669"/>
    <property type="project" value="UniProtKB-KW"/>
</dbReference>
<keyword evidence="5" id="KW-1003">Cell membrane</keyword>
<dbReference type="InterPro" id="IPR029151">
    <property type="entry name" value="Sensor-like_sf"/>
</dbReference>
<dbReference type="SMART" id="SM00448">
    <property type="entry name" value="REC"/>
    <property type="match status" value="1"/>
</dbReference>
<feature type="domain" description="Response regulatory" evidence="21">
    <location>
        <begin position="736"/>
        <end position="851"/>
    </location>
</feature>
<feature type="domain" description="Histidine kinase" evidence="20">
    <location>
        <begin position="489"/>
        <end position="711"/>
    </location>
</feature>
<dbReference type="CDD" id="cd16922">
    <property type="entry name" value="HATPase_EvgS-ArcB-TorS-like"/>
    <property type="match status" value="1"/>
</dbReference>
<keyword evidence="9 19" id="KW-0812">Transmembrane</keyword>
<evidence type="ECO:0000256" key="5">
    <source>
        <dbReference type="ARBA" id="ARBA00022475"/>
    </source>
</evidence>
<evidence type="ECO:0000313" key="23">
    <source>
        <dbReference type="Proteomes" id="UP001155587"/>
    </source>
</evidence>
<evidence type="ECO:0000256" key="7">
    <source>
        <dbReference type="ARBA" id="ARBA00022553"/>
    </source>
</evidence>
<dbReference type="PROSITE" id="PS50110">
    <property type="entry name" value="RESPONSE_REGULATORY"/>
    <property type="match status" value="1"/>
</dbReference>
<dbReference type="Gene3D" id="2.20.20.100">
    <property type="entry name" value="LuxQ periplasmic domain, C-terminal subdomain"/>
    <property type="match status" value="1"/>
</dbReference>
<evidence type="ECO:0000256" key="1">
    <source>
        <dbReference type="ARBA" id="ARBA00000085"/>
    </source>
</evidence>
<feature type="transmembrane region" description="Helical" evidence="19">
    <location>
        <begin position="281"/>
        <end position="299"/>
    </location>
</feature>
<keyword evidence="6" id="KW-0997">Cell inner membrane</keyword>
<evidence type="ECO:0000256" key="3">
    <source>
        <dbReference type="ARBA" id="ARBA00012438"/>
    </source>
</evidence>
<evidence type="ECO:0000256" key="2">
    <source>
        <dbReference type="ARBA" id="ARBA00004429"/>
    </source>
</evidence>
<dbReference type="SUPFAM" id="SSF103190">
    <property type="entry name" value="Sensory domain-like"/>
    <property type="match status" value="1"/>
</dbReference>
<dbReference type="Pfam" id="PF09308">
    <property type="entry name" value="LuxQ-periplasm"/>
    <property type="match status" value="1"/>
</dbReference>
<evidence type="ECO:0000256" key="12">
    <source>
        <dbReference type="ARBA" id="ARBA00022801"/>
    </source>
</evidence>
<feature type="transmembrane region" description="Helical" evidence="19">
    <location>
        <begin position="12"/>
        <end position="33"/>
    </location>
</feature>
<comment type="catalytic activity">
    <reaction evidence="1">
        <text>ATP + protein L-histidine = ADP + protein N-phospho-L-histidine.</text>
        <dbReference type="EC" id="2.7.13.3"/>
    </reaction>
</comment>
<dbReference type="Proteomes" id="UP001155587">
    <property type="component" value="Unassembled WGS sequence"/>
</dbReference>
<dbReference type="AlphaFoldDB" id="A0A9X3CLD8"/>
<proteinExistence type="predicted"/>
<keyword evidence="7 18" id="KW-0597">Phosphoprotein</keyword>
<reference evidence="22" key="1">
    <citation type="submission" date="2022-02" db="EMBL/GenBank/DDBJ databases">
        <title>Vibrio sp. nov, a new bacterium isolated from seawater.</title>
        <authorList>
            <person name="Yuan Y."/>
        </authorList>
    </citation>
    <scope>NUCLEOTIDE SEQUENCE</scope>
    <source>
        <strain evidence="22">ZSDZ65</strain>
    </source>
</reference>
<dbReference type="FunFam" id="1.10.287.130:FF:000004">
    <property type="entry name" value="Ethylene receptor 1"/>
    <property type="match status" value="1"/>
</dbReference>
<dbReference type="Gene3D" id="3.30.450.220">
    <property type="entry name" value="LuxQ periplasmic domain, N-terminal subdomain"/>
    <property type="match status" value="1"/>
</dbReference>
<dbReference type="Pfam" id="PF00072">
    <property type="entry name" value="Response_reg"/>
    <property type="match status" value="1"/>
</dbReference>
<evidence type="ECO:0000256" key="13">
    <source>
        <dbReference type="ARBA" id="ARBA00022840"/>
    </source>
</evidence>
<dbReference type="SMART" id="SM00388">
    <property type="entry name" value="HisKA"/>
    <property type="match status" value="1"/>
</dbReference>
<dbReference type="InterPro" id="IPR004358">
    <property type="entry name" value="Sig_transdc_His_kin-like_C"/>
</dbReference>
<dbReference type="InterPro" id="IPR053413">
    <property type="entry name" value="AI-2_sensor_kinase/phosphatase"/>
</dbReference>
<dbReference type="FunFam" id="3.30.565.10:FF:000010">
    <property type="entry name" value="Sensor histidine kinase RcsC"/>
    <property type="match status" value="1"/>
</dbReference>
<dbReference type="PANTHER" id="PTHR43047">
    <property type="entry name" value="TWO-COMPONENT HISTIDINE PROTEIN KINASE"/>
    <property type="match status" value="1"/>
</dbReference>
<dbReference type="GO" id="GO:0005524">
    <property type="term" value="F:ATP binding"/>
    <property type="evidence" value="ECO:0007669"/>
    <property type="project" value="UniProtKB-KW"/>
</dbReference>
<keyword evidence="16" id="KW-0902">Two-component regulatory system</keyword>
<dbReference type="Gene3D" id="1.10.287.130">
    <property type="match status" value="1"/>
</dbReference>
<dbReference type="CDD" id="cd17546">
    <property type="entry name" value="REC_hyHK_CKI1_RcsC-like"/>
    <property type="match status" value="1"/>
</dbReference>
<evidence type="ECO:0000256" key="14">
    <source>
        <dbReference type="ARBA" id="ARBA00022912"/>
    </source>
</evidence>
<dbReference type="PROSITE" id="PS50109">
    <property type="entry name" value="HIS_KIN"/>
    <property type="match status" value="1"/>
</dbReference>
<gene>
    <name evidence="22" type="ORF">MD535_05780</name>
</gene>
<dbReference type="InterPro" id="IPR036097">
    <property type="entry name" value="HisK_dim/P_sf"/>
</dbReference>
<evidence type="ECO:0000256" key="10">
    <source>
        <dbReference type="ARBA" id="ARBA00022741"/>
    </source>
</evidence>
<dbReference type="InterPro" id="IPR011006">
    <property type="entry name" value="CheY-like_superfamily"/>
</dbReference>
<dbReference type="InterPro" id="IPR015387">
    <property type="entry name" value="LuxQ-periplasm_dom"/>
</dbReference>
<keyword evidence="13 22" id="KW-0067">ATP-binding</keyword>
<accession>A0A9X3CLD8</accession>
<dbReference type="SUPFAM" id="SSF55874">
    <property type="entry name" value="ATPase domain of HSP90 chaperone/DNA topoisomerase II/histidine kinase"/>
    <property type="match status" value="1"/>
</dbReference>
<keyword evidence="14" id="KW-0904">Protein phosphatase</keyword>
<dbReference type="Gene3D" id="3.30.565.10">
    <property type="entry name" value="Histidine kinase-like ATPase, C-terminal domain"/>
    <property type="match status" value="1"/>
</dbReference>
<comment type="subcellular location">
    <subcellularLocation>
        <location evidence="2">Cell inner membrane</location>
        <topology evidence="2">Multi-pass membrane protein</topology>
    </subcellularLocation>
</comment>
<dbReference type="PRINTS" id="PR00344">
    <property type="entry name" value="BCTRLSENSOR"/>
</dbReference>
<evidence type="ECO:0000256" key="19">
    <source>
        <dbReference type="SAM" id="Phobius"/>
    </source>
</evidence>
<evidence type="ECO:0000256" key="16">
    <source>
        <dbReference type="ARBA" id="ARBA00023012"/>
    </source>
</evidence>
<dbReference type="InterPro" id="IPR003594">
    <property type="entry name" value="HATPase_dom"/>
</dbReference>
<dbReference type="EC" id="2.7.13.3" evidence="3"/>
<dbReference type="GO" id="GO:0005886">
    <property type="term" value="C:plasma membrane"/>
    <property type="evidence" value="ECO:0007669"/>
    <property type="project" value="UniProtKB-SubCell"/>
</dbReference>
<dbReference type="CDD" id="cd00082">
    <property type="entry name" value="HisKA"/>
    <property type="match status" value="1"/>
</dbReference>
<dbReference type="InterPro" id="IPR043056">
    <property type="entry name" value="LuxQ-periplasm_N"/>
</dbReference>
<keyword evidence="23" id="KW-1185">Reference proteome</keyword>
<dbReference type="NCBIfam" id="NF041947">
    <property type="entry name" value="LuxQ_Vibrio"/>
    <property type="match status" value="1"/>
</dbReference>
<dbReference type="Gene3D" id="3.40.50.2300">
    <property type="match status" value="1"/>
</dbReference>
<keyword evidence="11" id="KW-0418">Kinase</keyword>
<dbReference type="Pfam" id="PF00512">
    <property type="entry name" value="HisKA"/>
    <property type="match status" value="1"/>
</dbReference>
<evidence type="ECO:0000256" key="8">
    <source>
        <dbReference type="ARBA" id="ARBA00022679"/>
    </source>
</evidence>
<dbReference type="InterPro" id="IPR036890">
    <property type="entry name" value="HATPase_C_sf"/>
</dbReference>
<evidence type="ECO:0000313" key="22">
    <source>
        <dbReference type="EMBL" id="MCW8345527.1"/>
    </source>
</evidence>
<dbReference type="RefSeq" id="WP_265673938.1">
    <property type="nucleotide sequence ID" value="NZ_JAKRRY010000005.1"/>
</dbReference>
<dbReference type="InterPro" id="IPR005467">
    <property type="entry name" value="His_kinase_dom"/>
</dbReference>
<evidence type="ECO:0000256" key="6">
    <source>
        <dbReference type="ARBA" id="ARBA00022519"/>
    </source>
</evidence>
<dbReference type="SMART" id="SM00387">
    <property type="entry name" value="HATPase_c"/>
    <property type="match status" value="1"/>
</dbReference>
<organism evidence="22 23">
    <name type="scientific">Vibrio qingdaonensis</name>
    <dbReference type="NCBI Taxonomy" id="2829491"/>
    <lineage>
        <taxon>Bacteria</taxon>
        <taxon>Pseudomonadati</taxon>
        <taxon>Pseudomonadota</taxon>
        <taxon>Gammaproteobacteria</taxon>
        <taxon>Vibrionales</taxon>
        <taxon>Vibrionaceae</taxon>
        <taxon>Vibrio</taxon>
    </lineage>
</organism>
<sequence length="860" mass="96660">MPLTDFNSRKTLATLITRIVVWVIGVFTIGMLLQSWHLSRDLVREEVQRTSRQTSSLVRNYFDYRLASLKVLQDSNAKSDTVEQFFDNYDSRSLDYFFLREDNLEPVHSPDFRFITHLSDIIWDDGNALFYGLEDHSLQDILRQVGAYSNWNAVRVDSQLGELFILVRRTPVINSESGEVLGFVFVGIVLNDNAGLLSSIMSGSNSDDVLLKFDDRFVASTISEEDSYTHVSILEMIQNGKKDFGKLLISETNLSVGLNKHVLKVYSIQRNPSILVLRNSYLVWIALSLAVIASVSFFTRKWLNKKVSIELAKLMSYTKVAGNEGDFKKFAGSSIYEFNHIGLTLSDTFDRLSEQKKLFQDLFNFSLSPIIVWSDTSTIMRINPAGKKALGLSMDSDSDGSESYLAFVQLMQTHVQKANLGATLTGINVPIGDKVYRWNLSAIQPNGIKTLVLAQGQDITVLIEAERQSKKARKEAESAAKARTDFLAKMSHEIRTPLNGILGISQLLKQGSVDSRYQEQIGVLCQSGEHLLAVLNDVLDFSKIENGSFHVEKHTFKFGEITTALNGIYSPLCTEKDVDFVINNQLPNDVMLNTDQVRLNQILFNLVSNAIKFTHDGAVKVSFFRDTALQHSSDVLRIIVEDTGIGISEDQMSQIFDPFVQSEATSIREYGGSGLGLAIVKHLVHLFDGDVLLESHLGKGTRFTIELPVEFIVEKTAEQRAIEPELDFNLFNRALAVLLVEDNHTNAFIAKAFCEKYGMNVYWARDGHEAFELLNSMPFDLILMDNQLPSISGIQITQEVKLNDEISTTIYACTADNLEATRQAFMDAGADYVIVKPIKEKSLNQALTHFKRHHYVEHKA</sequence>
<keyword evidence="8" id="KW-0808">Transferase</keyword>
<evidence type="ECO:0000256" key="18">
    <source>
        <dbReference type="PROSITE-ProRule" id="PRU00169"/>
    </source>
</evidence>
<protein>
    <recommendedName>
        <fullName evidence="4">Autoinducer 2 sensor kinase/phosphatase LuxQ</fullName>
        <ecNumber evidence="3">2.7.13.3</ecNumber>
    </recommendedName>
</protein>
<feature type="modified residue" description="4-aspartylphosphate" evidence="18">
    <location>
        <position position="785"/>
    </location>
</feature>
<evidence type="ECO:0000256" key="11">
    <source>
        <dbReference type="ARBA" id="ARBA00022777"/>
    </source>
</evidence>
<evidence type="ECO:0000256" key="4">
    <source>
        <dbReference type="ARBA" id="ARBA00019468"/>
    </source>
</evidence>
<evidence type="ECO:0000256" key="15">
    <source>
        <dbReference type="ARBA" id="ARBA00022989"/>
    </source>
</evidence>
<keyword evidence="12" id="KW-0378">Hydrolase</keyword>
<dbReference type="InterPro" id="IPR003661">
    <property type="entry name" value="HisK_dim/P_dom"/>
</dbReference>
<name>A0A9X3CLD8_9VIBR</name>
<evidence type="ECO:0000259" key="21">
    <source>
        <dbReference type="PROSITE" id="PS50110"/>
    </source>
</evidence>
<evidence type="ECO:0000256" key="9">
    <source>
        <dbReference type="ARBA" id="ARBA00022692"/>
    </source>
</evidence>
<dbReference type="Pfam" id="PF02518">
    <property type="entry name" value="HATPase_c"/>
    <property type="match status" value="1"/>
</dbReference>
<dbReference type="GO" id="GO:0000155">
    <property type="term" value="F:phosphorelay sensor kinase activity"/>
    <property type="evidence" value="ECO:0007669"/>
    <property type="project" value="InterPro"/>
</dbReference>
<evidence type="ECO:0000259" key="20">
    <source>
        <dbReference type="PROSITE" id="PS50109"/>
    </source>
</evidence>